<dbReference type="Proteomes" id="UP000257109">
    <property type="component" value="Unassembled WGS sequence"/>
</dbReference>
<organism evidence="2 3">
    <name type="scientific">Mucuna pruriens</name>
    <name type="common">Velvet bean</name>
    <name type="synonym">Dolichos pruriens</name>
    <dbReference type="NCBI Taxonomy" id="157652"/>
    <lineage>
        <taxon>Eukaryota</taxon>
        <taxon>Viridiplantae</taxon>
        <taxon>Streptophyta</taxon>
        <taxon>Embryophyta</taxon>
        <taxon>Tracheophyta</taxon>
        <taxon>Spermatophyta</taxon>
        <taxon>Magnoliopsida</taxon>
        <taxon>eudicotyledons</taxon>
        <taxon>Gunneridae</taxon>
        <taxon>Pentapetalae</taxon>
        <taxon>rosids</taxon>
        <taxon>fabids</taxon>
        <taxon>Fabales</taxon>
        <taxon>Fabaceae</taxon>
        <taxon>Papilionoideae</taxon>
        <taxon>50 kb inversion clade</taxon>
        <taxon>NPAAA clade</taxon>
        <taxon>indigoferoid/millettioid clade</taxon>
        <taxon>Phaseoleae</taxon>
        <taxon>Mucuna</taxon>
    </lineage>
</organism>
<proteinExistence type="predicted"/>
<gene>
    <name evidence="2" type="ORF">CR513_14243</name>
</gene>
<feature type="non-terminal residue" evidence="2">
    <location>
        <position position="1"/>
    </location>
</feature>
<evidence type="ECO:0000313" key="3">
    <source>
        <dbReference type="Proteomes" id="UP000257109"/>
    </source>
</evidence>
<dbReference type="AlphaFoldDB" id="A0A371HHM9"/>
<name>A0A371HHM9_MUCPR</name>
<evidence type="ECO:0000313" key="2">
    <source>
        <dbReference type="EMBL" id="RDY02303.1"/>
    </source>
</evidence>
<comment type="caution">
    <text evidence="2">The sequence shown here is derived from an EMBL/GenBank/DDBJ whole genome shotgun (WGS) entry which is preliminary data.</text>
</comment>
<evidence type="ECO:0000256" key="1">
    <source>
        <dbReference type="SAM" id="MobiDB-lite"/>
    </source>
</evidence>
<feature type="compositionally biased region" description="Basic and acidic residues" evidence="1">
    <location>
        <begin position="138"/>
        <end position="148"/>
    </location>
</feature>
<dbReference type="EMBL" id="QJKJ01002562">
    <property type="protein sequence ID" value="RDY02303.1"/>
    <property type="molecule type" value="Genomic_DNA"/>
</dbReference>
<reference evidence="2" key="1">
    <citation type="submission" date="2018-05" db="EMBL/GenBank/DDBJ databases">
        <title>Draft genome of Mucuna pruriens seed.</title>
        <authorList>
            <person name="Nnadi N.E."/>
            <person name="Vos R."/>
            <person name="Hasami M.H."/>
            <person name="Devisetty U.K."/>
            <person name="Aguiy J.C."/>
        </authorList>
    </citation>
    <scope>NUCLEOTIDE SEQUENCE [LARGE SCALE GENOMIC DNA]</scope>
    <source>
        <strain evidence="2">JCA_2017</strain>
    </source>
</reference>
<feature type="compositionally biased region" description="Low complexity" evidence="1">
    <location>
        <begin position="58"/>
        <end position="77"/>
    </location>
</feature>
<feature type="compositionally biased region" description="Polar residues" evidence="1">
    <location>
        <begin position="97"/>
        <end position="109"/>
    </location>
</feature>
<feature type="region of interest" description="Disordered" evidence="1">
    <location>
        <begin position="54"/>
        <end position="148"/>
    </location>
</feature>
<accession>A0A371HHM9</accession>
<keyword evidence="3" id="KW-1185">Reference proteome</keyword>
<sequence>MYPTLQETESNHPKSVGAIGVWKATISAKAKSRAICSSAIRTYTKCTSRLNKLSTTNSTIPSTAIPAATTTTKSASSRQLAISRGPNEAISYKQPRSVGSSNLPSQTIPNPRGNASAFTLRSGKELPQPAPQQLLRSTDADSKSDADS</sequence>
<protein>
    <submittedName>
        <fullName evidence="2">Uncharacterized protein</fullName>
    </submittedName>
</protein>